<dbReference type="GO" id="GO:0004540">
    <property type="term" value="F:RNA nuclease activity"/>
    <property type="evidence" value="ECO:0007669"/>
    <property type="project" value="InterPro"/>
</dbReference>
<dbReference type="InterPro" id="IPR050556">
    <property type="entry name" value="Type_II_TA_system_RNase"/>
</dbReference>
<keyword evidence="4 8" id="KW-0479">Metal-binding</keyword>
<dbReference type="EC" id="3.1.-.-" evidence="8"/>
<gene>
    <name evidence="8 10" type="primary">vapC</name>
    <name evidence="10" type="ORF">BQ8794_10349</name>
</gene>
<dbReference type="EMBL" id="FTPD01000001">
    <property type="protein sequence ID" value="SIT52979.1"/>
    <property type="molecule type" value="Genomic_DNA"/>
</dbReference>
<keyword evidence="11" id="KW-1185">Reference proteome</keyword>
<evidence type="ECO:0000313" key="11">
    <source>
        <dbReference type="Proteomes" id="UP000188388"/>
    </source>
</evidence>
<evidence type="ECO:0000313" key="10">
    <source>
        <dbReference type="EMBL" id="SIT52979.1"/>
    </source>
</evidence>
<comment type="function">
    <text evidence="8">Toxic component of a toxin-antitoxin (TA) system. An RNase.</text>
</comment>
<feature type="domain" description="PIN" evidence="9">
    <location>
        <begin position="3"/>
        <end position="125"/>
    </location>
</feature>
<evidence type="ECO:0000256" key="3">
    <source>
        <dbReference type="ARBA" id="ARBA00022722"/>
    </source>
</evidence>
<keyword evidence="2 8" id="KW-1277">Toxin-antitoxin system</keyword>
<sequence length="152" mass="16557">MFLLDTNIISAVAPAKKADRAALATWLDKSSEHLFLSVVTVSEIAAGIAKAEREGATTKAALLRNWWQAVEHLYGQRVLPFDLRTAHAAGSILDRARAHRPGFEDIAIAATAEVHGLTILTDNERHFAPLGVPMLNPLKNLPPLRQPAADWP</sequence>
<dbReference type="SUPFAM" id="SSF88723">
    <property type="entry name" value="PIN domain-like"/>
    <property type="match status" value="1"/>
</dbReference>
<dbReference type="RefSeq" id="WP_077372127.1">
    <property type="nucleotide sequence ID" value="NZ_FTPD01000001.1"/>
</dbReference>
<dbReference type="PANTHER" id="PTHR33653:SF1">
    <property type="entry name" value="RIBONUCLEASE VAPC2"/>
    <property type="match status" value="1"/>
</dbReference>
<dbReference type="STRING" id="1631249.BQ8794_10349"/>
<keyword evidence="8" id="KW-0800">Toxin</keyword>
<dbReference type="HAMAP" id="MF_00265">
    <property type="entry name" value="VapC_Nob1"/>
    <property type="match status" value="1"/>
</dbReference>
<reference evidence="11" key="1">
    <citation type="submission" date="2017-01" db="EMBL/GenBank/DDBJ databases">
        <authorList>
            <person name="Brunel B."/>
        </authorList>
    </citation>
    <scope>NUCLEOTIDE SEQUENCE [LARGE SCALE GENOMIC DNA]</scope>
</reference>
<dbReference type="Pfam" id="PF01850">
    <property type="entry name" value="PIN"/>
    <property type="match status" value="1"/>
</dbReference>
<protein>
    <recommendedName>
        <fullName evidence="8">Ribonuclease VapC</fullName>
        <shortName evidence="8">RNase VapC</shortName>
        <ecNumber evidence="8">3.1.-.-</ecNumber>
    </recommendedName>
    <alternativeName>
        <fullName evidence="8">Toxin VapC</fullName>
    </alternativeName>
</protein>
<comment type="similarity">
    <text evidence="7 8">Belongs to the PINc/VapC protein family.</text>
</comment>
<evidence type="ECO:0000256" key="6">
    <source>
        <dbReference type="ARBA" id="ARBA00022842"/>
    </source>
</evidence>
<dbReference type="InterPro" id="IPR022907">
    <property type="entry name" value="VapC_family"/>
</dbReference>
<keyword evidence="6 8" id="KW-0460">Magnesium</keyword>
<proteinExistence type="inferred from homology"/>
<dbReference type="Proteomes" id="UP000188388">
    <property type="component" value="Unassembled WGS sequence"/>
</dbReference>
<comment type="cofactor">
    <cofactor evidence="1 8">
        <name>Mg(2+)</name>
        <dbReference type="ChEBI" id="CHEBI:18420"/>
    </cofactor>
</comment>
<dbReference type="CDD" id="cd18746">
    <property type="entry name" value="PIN_VapC4-5_FitB-like"/>
    <property type="match status" value="1"/>
</dbReference>
<evidence type="ECO:0000256" key="5">
    <source>
        <dbReference type="ARBA" id="ARBA00022801"/>
    </source>
</evidence>
<feature type="binding site" evidence="8">
    <location>
        <position position="5"/>
    </location>
    <ligand>
        <name>Mg(2+)</name>
        <dbReference type="ChEBI" id="CHEBI:18420"/>
    </ligand>
</feature>
<dbReference type="GO" id="GO:0000287">
    <property type="term" value="F:magnesium ion binding"/>
    <property type="evidence" value="ECO:0007669"/>
    <property type="project" value="UniProtKB-UniRule"/>
</dbReference>
<dbReference type="GO" id="GO:0090729">
    <property type="term" value="F:toxin activity"/>
    <property type="evidence" value="ECO:0007669"/>
    <property type="project" value="UniProtKB-KW"/>
</dbReference>
<name>A0A1R3UZC0_9HYPH</name>
<evidence type="ECO:0000256" key="7">
    <source>
        <dbReference type="ARBA" id="ARBA00038093"/>
    </source>
</evidence>
<feature type="binding site" evidence="8">
    <location>
        <position position="105"/>
    </location>
    <ligand>
        <name>Mg(2+)</name>
        <dbReference type="ChEBI" id="CHEBI:18420"/>
    </ligand>
</feature>
<keyword evidence="3 8" id="KW-0540">Nuclease</keyword>
<evidence type="ECO:0000259" key="9">
    <source>
        <dbReference type="Pfam" id="PF01850"/>
    </source>
</evidence>
<evidence type="ECO:0000256" key="1">
    <source>
        <dbReference type="ARBA" id="ARBA00001946"/>
    </source>
</evidence>
<dbReference type="PANTHER" id="PTHR33653">
    <property type="entry name" value="RIBONUCLEASE VAPC2"/>
    <property type="match status" value="1"/>
</dbReference>
<dbReference type="InterPro" id="IPR029060">
    <property type="entry name" value="PIN-like_dom_sf"/>
</dbReference>
<keyword evidence="5 8" id="KW-0378">Hydrolase</keyword>
<evidence type="ECO:0000256" key="8">
    <source>
        <dbReference type="HAMAP-Rule" id="MF_00265"/>
    </source>
</evidence>
<dbReference type="AlphaFoldDB" id="A0A1R3UZC0"/>
<evidence type="ECO:0000256" key="2">
    <source>
        <dbReference type="ARBA" id="ARBA00022649"/>
    </source>
</evidence>
<dbReference type="InterPro" id="IPR002716">
    <property type="entry name" value="PIN_dom"/>
</dbReference>
<organism evidence="10 11">
    <name type="scientific">Mesorhizobium prunaredense</name>
    <dbReference type="NCBI Taxonomy" id="1631249"/>
    <lineage>
        <taxon>Bacteria</taxon>
        <taxon>Pseudomonadati</taxon>
        <taxon>Pseudomonadota</taxon>
        <taxon>Alphaproteobacteria</taxon>
        <taxon>Hyphomicrobiales</taxon>
        <taxon>Phyllobacteriaceae</taxon>
        <taxon>Mesorhizobium</taxon>
    </lineage>
</organism>
<dbReference type="GO" id="GO:0016787">
    <property type="term" value="F:hydrolase activity"/>
    <property type="evidence" value="ECO:0007669"/>
    <property type="project" value="UniProtKB-KW"/>
</dbReference>
<evidence type="ECO:0000256" key="4">
    <source>
        <dbReference type="ARBA" id="ARBA00022723"/>
    </source>
</evidence>
<dbReference type="Gene3D" id="3.40.50.1010">
    <property type="entry name" value="5'-nuclease"/>
    <property type="match status" value="1"/>
</dbReference>
<accession>A0A1R3UZC0</accession>